<dbReference type="InterPro" id="IPR036188">
    <property type="entry name" value="FAD/NAD-bd_sf"/>
</dbReference>
<dbReference type="InterPro" id="IPR017900">
    <property type="entry name" value="4Fe4S_Fe_S_CS"/>
</dbReference>
<dbReference type="EMBL" id="JAAGRQ010000004">
    <property type="protein sequence ID" value="NDY55436.1"/>
    <property type="molecule type" value="Genomic_DNA"/>
</dbReference>
<keyword evidence="8" id="KW-0411">Iron-sulfur</keyword>
<dbReference type="PANTHER" id="PTHR43498">
    <property type="entry name" value="FERREDOXIN:COB-COM HETERODISULFIDE REDUCTASE SUBUNIT A"/>
    <property type="match status" value="1"/>
</dbReference>
<evidence type="ECO:0000256" key="5">
    <source>
        <dbReference type="ARBA" id="ARBA00022827"/>
    </source>
</evidence>
<dbReference type="PROSITE" id="PS00198">
    <property type="entry name" value="4FE4S_FER_1"/>
    <property type="match status" value="2"/>
</dbReference>
<dbReference type="InterPro" id="IPR017896">
    <property type="entry name" value="4Fe4S_Fe-S-bd"/>
</dbReference>
<feature type="domain" description="4Fe-4S ferredoxin-type" evidence="9">
    <location>
        <begin position="968"/>
        <end position="997"/>
    </location>
</feature>
<dbReference type="InterPro" id="IPR023753">
    <property type="entry name" value="FAD/NAD-binding_dom"/>
</dbReference>
<gene>
    <name evidence="10" type="ORF">G3N56_01590</name>
</gene>
<keyword evidence="7" id="KW-0408">Iron</keyword>
<comment type="similarity">
    <text evidence="2">Belongs to the HdrA family.</text>
</comment>
<protein>
    <submittedName>
        <fullName evidence="10">CoB--CoM heterodisulfide reductase iron-sulfur subunit A family protein</fullName>
    </submittedName>
</protein>
<dbReference type="PANTHER" id="PTHR43498:SF1">
    <property type="entry name" value="COB--COM HETERODISULFIDE REDUCTASE IRON-SULFUR SUBUNIT A"/>
    <property type="match status" value="1"/>
</dbReference>
<evidence type="ECO:0000256" key="4">
    <source>
        <dbReference type="ARBA" id="ARBA00022723"/>
    </source>
</evidence>
<organism evidence="10 11">
    <name type="scientific">Desulfolutivibrio sulfodismutans</name>
    <dbReference type="NCBI Taxonomy" id="63561"/>
    <lineage>
        <taxon>Bacteria</taxon>
        <taxon>Pseudomonadati</taxon>
        <taxon>Thermodesulfobacteriota</taxon>
        <taxon>Desulfovibrionia</taxon>
        <taxon>Desulfovibrionales</taxon>
        <taxon>Desulfovibrionaceae</taxon>
        <taxon>Desulfolutivibrio</taxon>
    </lineage>
</organism>
<feature type="domain" description="4Fe-4S ferredoxin-type" evidence="9">
    <location>
        <begin position="156"/>
        <end position="190"/>
    </location>
</feature>
<dbReference type="InterPro" id="IPR039650">
    <property type="entry name" value="HdrA-like"/>
</dbReference>
<evidence type="ECO:0000256" key="6">
    <source>
        <dbReference type="ARBA" id="ARBA00023002"/>
    </source>
</evidence>
<keyword evidence="11" id="KW-1185">Reference proteome</keyword>
<dbReference type="GO" id="GO:0016491">
    <property type="term" value="F:oxidoreductase activity"/>
    <property type="evidence" value="ECO:0007669"/>
    <property type="project" value="UniProtKB-KW"/>
</dbReference>
<feature type="domain" description="4Fe-4S ferredoxin-type" evidence="9">
    <location>
        <begin position="938"/>
        <end position="967"/>
    </location>
</feature>
<evidence type="ECO:0000256" key="3">
    <source>
        <dbReference type="ARBA" id="ARBA00022485"/>
    </source>
</evidence>
<dbReference type="Gene3D" id="3.30.70.3270">
    <property type="match status" value="1"/>
</dbReference>
<dbReference type="Proteomes" id="UP000469724">
    <property type="component" value="Unassembled WGS sequence"/>
</dbReference>
<evidence type="ECO:0000256" key="1">
    <source>
        <dbReference type="ARBA" id="ARBA00001974"/>
    </source>
</evidence>
<comment type="cofactor">
    <cofactor evidence="1">
        <name>FAD</name>
        <dbReference type="ChEBI" id="CHEBI:57692"/>
    </cofactor>
</comment>
<reference evidence="10 11" key="1">
    <citation type="submission" date="2020-02" db="EMBL/GenBank/DDBJ databases">
        <title>Comparative genomics of sulfur disproportionating microorganisms.</title>
        <authorList>
            <person name="Ward L.M."/>
            <person name="Bertran E."/>
            <person name="Johnston D.T."/>
        </authorList>
    </citation>
    <scope>NUCLEOTIDE SEQUENCE [LARGE SCALE GENOMIC DNA]</scope>
    <source>
        <strain evidence="10 11">DSM 3696</strain>
    </source>
</reference>
<keyword evidence="4" id="KW-0479">Metal-binding</keyword>
<dbReference type="Pfam" id="PF00037">
    <property type="entry name" value="Fer4"/>
    <property type="match status" value="2"/>
</dbReference>
<dbReference type="Pfam" id="PF07992">
    <property type="entry name" value="Pyr_redox_2"/>
    <property type="match status" value="2"/>
</dbReference>
<dbReference type="Gene3D" id="3.40.50.720">
    <property type="entry name" value="NAD(P)-binding Rossmann-like Domain"/>
    <property type="match status" value="1"/>
</dbReference>
<dbReference type="GO" id="GO:0046872">
    <property type="term" value="F:metal ion binding"/>
    <property type="evidence" value="ECO:0007669"/>
    <property type="project" value="UniProtKB-KW"/>
</dbReference>
<accession>A0A7K3NGV9</accession>
<evidence type="ECO:0000256" key="2">
    <source>
        <dbReference type="ARBA" id="ARBA00006561"/>
    </source>
</evidence>
<evidence type="ECO:0000259" key="9">
    <source>
        <dbReference type="PROSITE" id="PS51379"/>
    </source>
</evidence>
<evidence type="ECO:0000256" key="8">
    <source>
        <dbReference type="ARBA" id="ARBA00023014"/>
    </source>
</evidence>
<feature type="domain" description="4Fe-4S ferredoxin-type" evidence="9">
    <location>
        <begin position="109"/>
        <end position="139"/>
    </location>
</feature>
<comment type="caution">
    <text evidence="10">The sequence shown here is derived from an EMBL/GenBank/DDBJ whole genome shotgun (WGS) entry which is preliminary data.</text>
</comment>
<keyword evidence="5" id="KW-0274">FAD</keyword>
<dbReference type="GO" id="GO:0051539">
    <property type="term" value="F:4 iron, 4 sulfur cluster binding"/>
    <property type="evidence" value="ECO:0007669"/>
    <property type="project" value="UniProtKB-KW"/>
</dbReference>
<dbReference type="Gene3D" id="3.30.70.20">
    <property type="match status" value="2"/>
</dbReference>
<sequence length="1010" mass="108243">MISENKELNRAKDIVGAVMVVGGGIAGIQSALDLANSGYLVYLVEKSPGIGGTMAQLDKTFPTNDCAMCILSPKLVECGRHMNIELMTLTELVDVTGEVGNFTAHLRRKPRYVDVTKCIACGLCAEKCPKKVKNEFNAGLDMRKAAYIIYGQTVPLKYAIDGDNCIYIQKGKCRACEKYCPAGAINFNDREEMIDVHVGAIILAPGFAAFDPSGLASFAYTAIPDVVTSLEYERILSASGPFLGHLARPSDHAEPKKIAWLQCVGSRSQNACDNGYCSSVCCMYAIKQAVMSAEHSSGKLEQSIFFMDMRTHGKNFERGYEDAKAKGVRFLRARPHSFVPGPEGKGVSVRYVDESGQEIVELFDMVILSVGLTAPKDAQALAGGAGIELDKHRFAICSDFTPVAASRKGIYVCGAFDGPKDIPQSVVAASAAACCAGGDLAAARGALTRTPESVAAVDVAGEPPRVGVFICSCGSNIAGVVDVKAVTEYAATLPGVVFTANNMFTCSQDVQDKMAEVIREKGLNRIVVAACTPRTHEPLFQETMEAAGLNKYLFEMANIRNQASWVHGHEPDKATEKSKDLVRMAVAKAMLLAPLSEPKLSINPVALVIGGGVAGMIAALELARQGFPTHIVERQAELGGNARFLSHTAKGGDIAAFLAELRFKIAADPRITVHAPAEVKVAEGFVGNFKTTLSTPEGEKVIEHGAAVIATGARESRPTEYAYGKHPGVMTHLEFERALASGAEPHCVVFIQCVGSREPDRPYCSRVCCTHAVMSAIALKEKNPHCRVAILYRDMRTYGDREELYAKARKLGVIFVRYSLDNKPKVKPKGPVVEVTVRDHILDIDLVFAADVVSLAAAIEPTDNEALAKMFKIPLDSDGWLFEAHQKLRPVDFATDGVFMAGMAHYPKPVEESIAQAQAAAARAVTVLSKKEITTPGTVASIDTARCTGCGLCWEICPYGAISPDEKGMAKVNEVLCKGCGTCVGSCRSGAPNLRGFAKTEVMAQITALF</sequence>
<keyword evidence="5" id="KW-0285">Flavoprotein</keyword>
<dbReference type="SUPFAM" id="SSF54862">
    <property type="entry name" value="4Fe-4S ferredoxins"/>
    <property type="match status" value="1"/>
</dbReference>
<evidence type="ECO:0000313" key="10">
    <source>
        <dbReference type="EMBL" id="NDY55436.1"/>
    </source>
</evidence>
<evidence type="ECO:0000313" key="11">
    <source>
        <dbReference type="Proteomes" id="UP000469724"/>
    </source>
</evidence>
<proteinExistence type="inferred from homology"/>
<keyword evidence="3" id="KW-0004">4Fe-4S</keyword>
<keyword evidence="6" id="KW-0560">Oxidoreductase</keyword>
<dbReference type="RefSeq" id="WP_163300489.1">
    <property type="nucleotide sequence ID" value="NZ_JAAGRQ010000004.1"/>
</dbReference>
<dbReference type="SUPFAM" id="SSF51905">
    <property type="entry name" value="FAD/NAD(P)-binding domain"/>
    <property type="match status" value="2"/>
</dbReference>
<name>A0A7K3NGV9_9BACT</name>
<dbReference type="AlphaFoldDB" id="A0A7K3NGV9"/>
<dbReference type="PROSITE" id="PS51379">
    <property type="entry name" value="4FE4S_FER_2"/>
    <property type="match status" value="4"/>
</dbReference>
<evidence type="ECO:0000256" key="7">
    <source>
        <dbReference type="ARBA" id="ARBA00023004"/>
    </source>
</evidence>
<dbReference type="Gene3D" id="3.50.50.60">
    <property type="entry name" value="FAD/NAD(P)-binding domain"/>
    <property type="match status" value="1"/>
</dbReference>